<dbReference type="AlphaFoldDB" id="L8WSB4"/>
<evidence type="ECO:0000256" key="1">
    <source>
        <dbReference type="SAM" id="MobiDB-lite"/>
    </source>
</evidence>
<evidence type="ECO:0000313" key="2">
    <source>
        <dbReference type="EMBL" id="ELU41031.1"/>
    </source>
</evidence>
<accession>L8WSB4</accession>
<comment type="caution">
    <text evidence="2">The sequence shown here is derived from an EMBL/GenBank/DDBJ whole genome shotgun (WGS) entry which is preliminary data.</text>
</comment>
<dbReference type="HOGENOM" id="CLU_1887174_0_0_1"/>
<gene>
    <name evidence="2" type="ORF">AG1IA_04943</name>
</gene>
<sequence>MMDARYKRRDALADLSKALAAGKGKARAPGHAVNSYLGHHRQAGGRSTRMYARILKTIGPWYPEFEIQRRRPVHTGALRAQHHNLERYGTLFPRTKSTAVTFTTNHLITHGLSTHTHTRRISGATPTPMNGLGLI</sequence>
<dbReference type="Proteomes" id="UP000011668">
    <property type="component" value="Unassembled WGS sequence"/>
</dbReference>
<feature type="region of interest" description="Disordered" evidence="1">
    <location>
        <begin position="113"/>
        <end position="135"/>
    </location>
</feature>
<organism evidence="2 3">
    <name type="scientific">Thanatephorus cucumeris (strain AG1-IA)</name>
    <name type="common">Rice sheath blight fungus</name>
    <name type="synonym">Rhizoctonia solani</name>
    <dbReference type="NCBI Taxonomy" id="983506"/>
    <lineage>
        <taxon>Eukaryota</taxon>
        <taxon>Fungi</taxon>
        <taxon>Dikarya</taxon>
        <taxon>Basidiomycota</taxon>
        <taxon>Agaricomycotina</taxon>
        <taxon>Agaricomycetes</taxon>
        <taxon>Cantharellales</taxon>
        <taxon>Ceratobasidiaceae</taxon>
        <taxon>Rhizoctonia</taxon>
        <taxon>Rhizoctonia solani AG-1</taxon>
    </lineage>
</organism>
<protein>
    <submittedName>
        <fullName evidence="2">Uncharacterized protein</fullName>
    </submittedName>
</protein>
<keyword evidence="3" id="KW-1185">Reference proteome</keyword>
<reference evidence="2 3" key="1">
    <citation type="journal article" date="2013" name="Nat. Commun.">
        <title>The evolution and pathogenic mechanisms of the rice sheath blight pathogen.</title>
        <authorList>
            <person name="Zheng A."/>
            <person name="Lin R."/>
            <person name="Xu L."/>
            <person name="Qin P."/>
            <person name="Tang C."/>
            <person name="Ai P."/>
            <person name="Zhang D."/>
            <person name="Liu Y."/>
            <person name="Sun Z."/>
            <person name="Feng H."/>
            <person name="Wang Y."/>
            <person name="Chen Y."/>
            <person name="Liang X."/>
            <person name="Fu R."/>
            <person name="Li Q."/>
            <person name="Zhang J."/>
            <person name="Yu X."/>
            <person name="Xie Z."/>
            <person name="Ding L."/>
            <person name="Guan P."/>
            <person name="Tang J."/>
            <person name="Liang Y."/>
            <person name="Wang S."/>
            <person name="Deng Q."/>
            <person name="Li S."/>
            <person name="Zhu J."/>
            <person name="Wang L."/>
            <person name="Liu H."/>
            <person name="Li P."/>
        </authorList>
    </citation>
    <scope>NUCLEOTIDE SEQUENCE [LARGE SCALE GENOMIC DNA]</scope>
    <source>
        <strain evidence="3">AG-1 IA</strain>
    </source>
</reference>
<name>L8WSB4_THACA</name>
<proteinExistence type="predicted"/>
<dbReference type="EMBL" id="AFRT01001220">
    <property type="protein sequence ID" value="ELU41031.1"/>
    <property type="molecule type" value="Genomic_DNA"/>
</dbReference>
<evidence type="ECO:0000313" key="3">
    <source>
        <dbReference type="Proteomes" id="UP000011668"/>
    </source>
</evidence>